<dbReference type="WBParaSite" id="ECPE_0001466401-mRNA-1">
    <property type="protein sequence ID" value="ECPE_0001466401-mRNA-1"/>
    <property type="gene ID" value="ECPE_0001466401"/>
</dbReference>
<dbReference type="AlphaFoldDB" id="A0A183B5Y9"/>
<keyword evidence="3" id="KW-0418">Kinase</keyword>
<evidence type="ECO:0000313" key="5">
    <source>
        <dbReference type="WBParaSite" id="ECPE_0001466401-mRNA-1"/>
    </source>
</evidence>
<evidence type="ECO:0000256" key="3">
    <source>
        <dbReference type="ARBA" id="ARBA00022777"/>
    </source>
</evidence>
<dbReference type="GO" id="GO:0016301">
    <property type="term" value="F:kinase activity"/>
    <property type="evidence" value="ECO:0007669"/>
    <property type="project" value="UniProtKB-KW"/>
</dbReference>
<evidence type="ECO:0000256" key="2">
    <source>
        <dbReference type="ARBA" id="ARBA00022679"/>
    </source>
</evidence>
<name>A0A183B5Y9_9TREM</name>
<sequence>LDPEGVWNCFCRVLDGVMQNVGVGPENIACLGISVQRNSLMLWERETGKPRSRVISWQDLRATELTKKWNKSFIMRSLKAGGHVLYWISRFARFKALASYRCRTTLACIRLKHFLDDRPSLVEECRRGRICYGCLETWFLWRLTNAKVFATDISCASVSGMYDPFTVSVTIVD</sequence>
<dbReference type="SUPFAM" id="SSF53067">
    <property type="entry name" value="Actin-like ATPase domain"/>
    <property type="match status" value="1"/>
</dbReference>
<reference evidence="5" key="1">
    <citation type="submission" date="2016-06" db="UniProtKB">
        <authorList>
            <consortium name="WormBaseParasite"/>
        </authorList>
    </citation>
    <scope>IDENTIFICATION</scope>
</reference>
<organism evidence="5">
    <name type="scientific">Echinostoma caproni</name>
    <dbReference type="NCBI Taxonomy" id="27848"/>
    <lineage>
        <taxon>Eukaryota</taxon>
        <taxon>Metazoa</taxon>
        <taxon>Spiralia</taxon>
        <taxon>Lophotrochozoa</taxon>
        <taxon>Platyhelminthes</taxon>
        <taxon>Trematoda</taxon>
        <taxon>Digenea</taxon>
        <taxon>Plagiorchiida</taxon>
        <taxon>Echinostomata</taxon>
        <taxon>Echinostomatoidea</taxon>
        <taxon>Echinostomatidae</taxon>
        <taxon>Echinostoma</taxon>
    </lineage>
</organism>
<protein>
    <submittedName>
        <fullName evidence="5">FGGY_N domain-containing protein</fullName>
    </submittedName>
</protein>
<dbReference type="InterPro" id="IPR043129">
    <property type="entry name" value="ATPase_NBD"/>
</dbReference>
<dbReference type="GO" id="GO:0006071">
    <property type="term" value="P:glycerol metabolic process"/>
    <property type="evidence" value="ECO:0007669"/>
    <property type="project" value="TreeGrafter"/>
</dbReference>
<dbReference type="GO" id="GO:0046167">
    <property type="term" value="P:glycerol-3-phosphate biosynthetic process"/>
    <property type="evidence" value="ECO:0007669"/>
    <property type="project" value="TreeGrafter"/>
</dbReference>
<accession>A0A183B5Y9</accession>
<proteinExistence type="inferred from homology"/>
<dbReference type="GO" id="GO:0006641">
    <property type="term" value="P:triglyceride metabolic process"/>
    <property type="evidence" value="ECO:0007669"/>
    <property type="project" value="TreeGrafter"/>
</dbReference>
<evidence type="ECO:0000259" key="4">
    <source>
        <dbReference type="Pfam" id="PF00370"/>
    </source>
</evidence>
<dbReference type="PANTHER" id="PTHR10196:SF68">
    <property type="entry name" value="GLYCEROL KINASE 5-RELATED"/>
    <property type="match status" value="1"/>
</dbReference>
<keyword evidence="2" id="KW-0808">Transferase</keyword>
<feature type="domain" description="Carbohydrate kinase FGGY N-terminal" evidence="4">
    <location>
        <begin position="2"/>
        <end position="163"/>
    </location>
</feature>
<dbReference type="Gene3D" id="3.30.420.40">
    <property type="match status" value="1"/>
</dbReference>
<dbReference type="InterPro" id="IPR018484">
    <property type="entry name" value="FGGY_N"/>
</dbReference>
<comment type="similarity">
    <text evidence="1">Belongs to the FGGY kinase family.</text>
</comment>
<dbReference type="GO" id="GO:0005739">
    <property type="term" value="C:mitochondrion"/>
    <property type="evidence" value="ECO:0007669"/>
    <property type="project" value="TreeGrafter"/>
</dbReference>
<dbReference type="Pfam" id="PF00370">
    <property type="entry name" value="FGGY_N"/>
    <property type="match status" value="1"/>
</dbReference>
<dbReference type="PANTHER" id="PTHR10196">
    <property type="entry name" value="SUGAR KINASE"/>
    <property type="match status" value="1"/>
</dbReference>
<evidence type="ECO:0000256" key="1">
    <source>
        <dbReference type="ARBA" id="ARBA00009156"/>
    </source>
</evidence>